<name>A0A2T1BX53_9CYAN</name>
<dbReference type="AlphaFoldDB" id="A0A2T1BX53"/>
<gene>
    <name evidence="1" type="ORF">C7B64_23175</name>
</gene>
<evidence type="ECO:0000313" key="2">
    <source>
        <dbReference type="Proteomes" id="UP000238762"/>
    </source>
</evidence>
<dbReference type="Proteomes" id="UP000238762">
    <property type="component" value="Unassembled WGS sequence"/>
</dbReference>
<accession>A0A2T1BX53</accession>
<dbReference type="RefSeq" id="WP_106291850.1">
    <property type="nucleotide sequence ID" value="NZ_CAWNTC010000003.1"/>
</dbReference>
<protein>
    <submittedName>
        <fullName evidence="1">Uncharacterized protein</fullName>
    </submittedName>
</protein>
<reference evidence="1 2" key="2">
    <citation type="submission" date="2018-03" db="EMBL/GenBank/DDBJ databases">
        <title>The ancient ancestry and fast evolution of plastids.</title>
        <authorList>
            <person name="Moore K.R."/>
            <person name="Magnabosco C."/>
            <person name="Momper L."/>
            <person name="Gold D.A."/>
            <person name="Bosak T."/>
            <person name="Fournier G.P."/>
        </authorList>
    </citation>
    <scope>NUCLEOTIDE SEQUENCE [LARGE SCALE GENOMIC DNA]</scope>
    <source>
        <strain evidence="1 2">CCAP 1448/3</strain>
    </source>
</reference>
<proteinExistence type="predicted"/>
<organism evidence="1 2">
    <name type="scientific">Merismopedia glauca CCAP 1448/3</name>
    <dbReference type="NCBI Taxonomy" id="1296344"/>
    <lineage>
        <taxon>Bacteria</taxon>
        <taxon>Bacillati</taxon>
        <taxon>Cyanobacteriota</taxon>
        <taxon>Cyanophyceae</taxon>
        <taxon>Synechococcales</taxon>
        <taxon>Merismopediaceae</taxon>
        <taxon>Merismopedia</taxon>
    </lineage>
</organism>
<comment type="caution">
    <text evidence="1">The sequence shown here is derived from an EMBL/GenBank/DDBJ whole genome shotgun (WGS) entry which is preliminary data.</text>
</comment>
<reference evidence="1 2" key="1">
    <citation type="submission" date="2018-02" db="EMBL/GenBank/DDBJ databases">
        <authorList>
            <person name="Cohen D.B."/>
            <person name="Kent A.D."/>
        </authorList>
    </citation>
    <scope>NUCLEOTIDE SEQUENCE [LARGE SCALE GENOMIC DNA]</scope>
    <source>
        <strain evidence="1 2">CCAP 1448/3</strain>
    </source>
</reference>
<keyword evidence="2" id="KW-1185">Reference proteome</keyword>
<sequence>MNYQECIAQREAEDARLWFIEGEEDAMAFLNPQHPHNYYYMMGFEDAKYQLAIGEIWCHEAHEKSEDSCNIYEF</sequence>
<dbReference type="OrthoDB" id="516109at2"/>
<evidence type="ECO:0000313" key="1">
    <source>
        <dbReference type="EMBL" id="PSB00504.1"/>
    </source>
</evidence>
<dbReference type="EMBL" id="PVWJ01000199">
    <property type="protein sequence ID" value="PSB00504.1"/>
    <property type="molecule type" value="Genomic_DNA"/>
</dbReference>